<dbReference type="InterPro" id="IPR058546">
    <property type="entry name" value="RPS4B/Roq1-like_LRR"/>
</dbReference>
<dbReference type="PRINTS" id="PR00364">
    <property type="entry name" value="DISEASERSIST"/>
</dbReference>
<dbReference type="EMBL" id="JARYMX010000007">
    <property type="protein sequence ID" value="KAJ9542448.1"/>
    <property type="molecule type" value="Genomic_DNA"/>
</dbReference>
<dbReference type="InterPro" id="IPR032675">
    <property type="entry name" value="LRR_dom_sf"/>
</dbReference>
<dbReference type="GO" id="GO:0006952">
    <property type="term" value="P:defense response"/>
    <property type="evidence" value="ECO:0007669"/>
    <property type="project" value="UniProtKB-KW"/>
</dbReference>
<feature type="domain" description="TIR" evidence="8">
    <location>
        <begin position="13"/>
        <end position="152"/>
    </location>
</feature>
<evidence type="ECO:0000313" key="9">
    <source>
        <dbReference type="EMBL" id="KAJ9542448.1"/>
    </source>
</evidence>
<dbReference type="PANTHER" id="PTHR11017">
    <property type="entry name" value="LEUCINE-RICH REPEAT-CONTAINING PROTEIN"/>
    <property type="match status" value="1"/>
</dbReference>
<dbReference type="GO" id="GO:0043531">
    <property type="term" value="F:ADP binding"/>
    <property type="evidence" value="ECO:0007669"/>
    <property type="project" value="InterPro"/>
</dbReference>
<sequence length="1061" mass="121454">MASSSSSVRIGGWTYDVFLSFRGEDTRNNFVDHLHGSLVQKGIRVFKDDEMLRQGKPISSELLKAIEESRLSVVVFSENYANSSWCLDELAKIMDCQVQMGQKVLPVFYHVDPSDVRGQKRDFATAFQQHEDKFREEMDRVNKWRKALAAAGNLSGWHITAVNGSMETIFLLEIKTENYECWSDYNNLLFYFNMKIGLMSLKNLSSLQFVSLQMYMGESSFITKIVHVISINIQPRGMKTDLVDIESRIDKLNSLLDTETTHEVRMVGVCGMGGIGKTTIARALFKRISYKFDGSSFIGGVREKSKRDICVLQKQILEDVLATHHESIRFYDQEEGAEMIQTRFCNKKVLLVLDDVDNGKQLEFLAATHEWFGAGSRIIITTRNEHLLSDTDATYKPALLLKQHAVELFSRHAFRKNSPPEGYEELSDRVIRYTGGLPLALKVLGSFFRKREPNVWESALNRLAKTPNMEIFETLKLSFDGLEDSEKKIFLDIACFFKGHDEEEVTRILDSFGFYVTIGITTLVEKSLITISSKRIDMHDVLQEMGWEIVHKSYPNSRLWKPGEIHDFISKNMNLEVVEAIVHTNAFSREMQGFSDEVFKNMKNIRLLRIDLYFTSSKPTTLPDELRWLSWLMYPFSSLPVENLRKLVGLEIVSSRIQHLWMGYKFLPNLKFIHLNDLSCIESFLDVSGAPNVERLILSWCFKLLEVHKSLGTLGKLVYLNMSDCYNLKCLPSMIGMESLETLILSYCSSLEKFPEISSRMEKLSNIYLSRCSCLEIIPNSICELKNLKILNLKDCMALQQLPEELGSMEKLEELWLGSQDPNVVFRRPPKINNFHTWTKLCCLRKLDLSCMQIEEHDFPDNFHAFSSLEELYLSDNPVLLHLPASISHLSCLKHLELNECQQLQNIQGLPSGIQVLKACDCRALEEIEDLTEEYVSLHKISLSGCERLLENQENLNKMLQESFVKKCAAGDHLLSICIPGSKIPSWFEEQQLGHRVTLKLPPNFHTEIMGFVVCGVFQGKWPRILGSTTIRVKFGINRISIPESEVDYINASAADEKLSI</sequence>
<dbReference type="InterPro" id="IPR042197">
    <property type="entry name" value="Apaf_helical"/>
</dbReference>
<evidence type="ECO:0000256" key="2">
    <source>
        <dbReference type="ARBA" id="ARBA00022614"/>
    </source>
</evidence>
<evidence type="ECO:0000256" key="4">
    <source>
        <dbReference type="ARBA" id="ARBA00022801"/>
    </source>
</evidence>
<evidence type="ECO:0000313" key="10">
    <source>
        <dbReference type="Proteomes" id="UP001172457"/>
    </source>
</evidence>
<protein>
    <recommendedName>
        <fullName evidence="1">ADP-ribosyl cyclase/cyclic ADP-ribose hydrolase</fullName>
        <ecNumber evidence="1">3.2.2.6</ecNumber>
    </recommendedName>
</protein>
<reference evidence="9" key="1">
    <citation type="submission" date="2023-03" db="EMBL/GenBank/DDBJ databases">
        <title>Chromosome-scale reference genome and RAD-based genetic map of yellow starthistle (Centaurea solstitialis) reveal putative structural variation and QTLs associated with invader traits.</title>
        <authorList>
            <person name="Reatini B."/>
            <person name="Cang F.A."/>
            <person name="Jiang Q."/>
            <person name="Mckibben M.T.W."/>
            <person name="Barker M.S."/>
            <person name="Rieseberg L.H."/>
            <person name="Dlugosch K.M."/>
        </authorList>
    </citation>
    <scope>NUCLEOTIDE SEQUENCE</scope>
    <source>
        <strain evidence="9">CAN-66</strain>
        <tissue evidence="9">Leaf</tissue>
    </source>
</reference>
<name>A0AA38SP84_9ASTR</name>
<dbReference type="Gene3D" id="1.10.8.430">
    <property type="entry name" value="Helical domain of apoptotic protease-activating factors"/>
    <property type="match status" value="1"/>
</dbReference>
<dbReference type="PANTHER" id="PTHR11017:SF479">
    <property type="entry name" value="DISEASE RESISTANCE PROTEIN (TIR-NBS-LRR CLASS) FAMILY"/>
    <property type="match status" value="1"/>
</dbReference>
<keyword evidence="4" id="KW-0378">Hydrolase</keyword>
<evidence type="ECO:0000256" key="6">
    <source>
        <dbReference type="ARBA" id="ARBA00023027"/>
    </source>
</evidence>
<dbReference type="FunFam" id="3.40.50.10140:FF:000007">
    <property type="entry name" value="Disease resistance protein (TIR-NBS-LRR class)"/>
    <property type="match status" value="1"/>
</dbReference>
<evidence type="ECO:0000256" key="7">
    <source>
        <dbReference type="ARBA" id="ARBA00047304"/>
    </source>
</evidence>
<dbReference type="InterPro" id="IPR035897">
    <property type="entry name" value="Toll_tir_struct_dom_sf"/>
</dbReference>
<dbReference type="Pfam" id="PF20160">
    <property type="entry name" value="C-JID"/>
    <property type="match status" value="1"/>
</dbReference>
<dbReference type="InterPro" id="IPR036390">
    <property type="entry name" value="WH_DNA-bd_sf"/>
</dbReference>
<keyword evidence="2" id="KW-0433">Leucine-rich repeat</keyword>
<proteinExistence type="predicted"/>
<dbReference type="InterPro" id="IPR058192">
    <property type="entry name" value="WHD_ROQ1-like"/>
</dbReference>
<keyword evidence="3" id="KW-0677">Repeat</keyword>
<evidence type="ECO:0000256" key="3">
    <source>
        <dbReference type="ARBA" id="ARBA00022737"/>
    </source>
</evidence>
<dbReference type="FunFam" id="1.10.8.430:FF:000002">
    <property type="entry name" value="Disease resistance protein (TIR-NBS-LRR class)"/>
    <property type="match status" value="1"/>
</dbReference>
<comment type="caution">
    <text evidence="9">The sequence shown here is derived from an EMBL/GenBank/DDBJ whole genome shotgun (WGS) entry which is preliminary data.</text>
</comment>
<keyword evidence="5" id="KW-0611">Plant defense</keyword>
<organism evidence="9 10">
    <name type="scientific">Centaurea solstitialis</name>
    <name type="common">yellow star-thistle</name>
    <dbReference type="NCBI Taxonomy" id="347529"/>
    <lineage>
        <taxon>Eukaryota</taxon>
        <taxon>Viridiplantae</taxon>
        <taxon>Streptophyta</taxon>
        <taxon>Embryophyta</taxon>
        <taxon>Tracheophyta</taxon>
        <taxon>Spermatophyta</taxon>
        <taxon>Magnoliopsida</taxon>
        <taxon>eudicotyledons</taxon>
        <taxon>Gunneridae</taxon>
        <taxon>Pentapetalae</taxon>
        <taxon>asterids</taxon>
        <taxon>campanulids</taxon>
        <taxon>Asterales</taxon>
        <taxon>Asteraceae</taxon>
        <taxon>Carduoideae</taxon>
        <taxon>Cardueae</taxon>
        <taxon>Centaureinae</taxon>
        <taxon>Centaurea</taxon>
    </lineage>
</organism>
<dbReference type="GO" id="GO:0007165">
    <property type="term" value="P:signal transduction"/>
    <property type="evidence" value="ECO:0007669"/>
    <property type="project" value="InterPro"/>
</dbReference>
<dbReference type="SMART" id="SM00255">
    <property type="entry name" value="TIR"/>
    <property type="match status" value="1"/>
</dbReference>
<dbReference type="Proteomes" id="UP001172457">
    <property type="component" value="Chromosome 7"/>
</dbReference>
<dbReference type="EC" id="3.2.2.6" evidence="1"/>
<dbReference type="SUPFAM" id="SSF52540">
    <property type="entry name" value="P-loop containing nucleoside triphosphate hydrolases"/>
    <property type="match status" value="1"/>
</dbReference>
<dbReference type="InterPro" id="IPR002182">
    <property type="entry name" value="NB-ARC"/>
</dbReference>
<dbReference type="Pfam" id="PF00931">
    <property type="entry name" value="NB-ARC"/>
    <property type="match status" value="1"/>
</dbReference>
<dbReference type="AlphaFoldDB" id="A0AA38SP84"/>
<dbReference type="InterPro" id="IPR027417">
    <property type="entry name" value="P-loop_NTPase"/>
</dbReference>
<gene>
    <name evidence="9" type="ORF">OSB04_028954</name>
</gene>
<keyword evidence="10" id="KW-1185">Reference proteome</keyword>
<dbReference type="GO" id="GO:0061809">
    <property type="term" value="F:NAD+ nucleosidase activity, cyclic ADP-ribose generating"/>
    <property type="evidence" value="ECO:0007669"/>
    <property type="project" value="UniProtKB-EC"/>
</dbReference>
<accession>A0AA38SP84</accession>
<dbReference type="Gene3D" id="3.40.50.10140">
    <property type="entry name" value="Toll/interleukin-1 receptor homology (TIR) domain"/>
    <property type="match status" value="1"/>
</dbReference>
<dbReference type="Pfam" id="PF01582">
    <property type="entry name" value="TIR"/>
    <property type="match status" value="1"/>
</dbReference>
<comment type="catalytic activity">
    <reaction evidence="7">
        <text>NAD(+) + H2O = ADP-D-ribose + nicotinamide + H(+)</text>
        <dbReference type="Rhea" id="RHEA:16301"/>
        <dbReference type="ChEBI" id="CHEBI:15377"/>
        <dbReference type="ChEBI" id="CHEBI:15378"/>
        <dbReference type="ChEBI" id="CHEBI:17154"/>
        <dbReference type="ChEBI" id="CHEBI:57540"/>
        <dbReference type="ChEBI" id="CHEBI:57967"/>
        <dbReference type="EC" id="3.2.2.6"/>
    </reaction>
    <physiologicalReaction direction="left-to-right" evidence="7">
        <dbReference type="Rhea" id="RHEA:16302"/>
    </physiologicalReaction>
</comment>
<dbReference type="PROSITE" id="PS50104">
    <property type="entry name" value="TIR"/>
    <property type="match status" value="1"/>
</dbReference>
<dbReference type="InterPro" id="IPR045344">
    <property type="entry name" value="C-JID"/>
</dbReference>
<dbReference type="Pfam" id="PF23286">
    <property type="entry name" value="LRR_13"/>
    <property type="match status" value="1"/>
</dbReference>
<dbReference type="SUPFAM" id="SSF46785">
    <property type="entry name" value="Winged helix' DNA-binding domain"/>
    <property type="match status" value="1"/>
</dbReference>
<evidence type="ECO:0000259" key="8">
    <source>
        <dbReference type="PROSITE" id="PS50104"/>
    </source>
</evidence>
<dbReference type="Gene3D" id="3.40.50.300">
    <property type="entry name" value="P-loop containing nucleotide triphosphate hydrolases"/>
    <property type="match status" value="1"/>
</dbReference>
<evidence type="ECO:0000256" key="5">
    <source>
        <dbReference type="ARBA" id="ARBA00022821"/>
    </source>
</evidence>
<dbReference type="Gene3D" id="3.80.10.10">
    <property type="entry name" value="Ribonuclease Inhibitor"/>
    <property type="match status" value="2"/>
</dbReference>
<dbReference type="SUPFAM" id="SSF52058">
    <property type="entry name" value="L domain-like"/>
    <property type="match status" value="1"/>
</dbReference>
<keyword evidence="6" id="KW-0520">NAD</keyword>
<dbReference type="SUPFAM" id="SSF52200">
    <property type="entry name" value="Toll/Interleukin receptor TIR domain"/>
    <property type="match status" value="1"/>
</dbReference>
<dbReference type="Pfam" id="PF23282">
    <property type="entry name" value="WHD_ROQ1"/>
    <property type="match status" value="1"/>
</dbReference>
<dbReference type="InterPro" id="IPR044974">
    <property type="entry name" value="Disease_R_plants"/>
</dbReference>
<dbReference type="InterPro" id="IPR000157">
    <property type="entry name" value="TIR_dom"/>
</dbReference>
<evidence type="ECO:0000256" key="1">
    <source>
        <dbReference type="ARBA" id="ARBA00011982"/>
    </source>
</evidence>